<proteinExistence type="predicted"/>
<dbReference type="PANTHER" id="PTHR48248:SF1">
    <property type="match status" value="1"/>
</dbReference>
<accession>S1S3T4</accession>
<organism evidence="1 2">
    <name type="scientific">Theobroma cacao</name>
    <name type="common">Cacao</name>
    <name type="synonym">Cocoa</name>
    <dbReference type="NCBI Taxonomy" id="3641"/>
    <lineage>
        <taxon>Eukaryota</taxon>
        <taxon>Viridiplantae</taxon>
        <taxon>Streptophyta</taxon>
        <taxon>Embryophyta</taxon>
        <taxon>Tracheophyta</taxon>
        <taxon>Spermatophyta</taxon>
        <taxon>Magnoliopsida</taxon>
        <taxon>eudicotyledons</taxon>
        <taxon>Gunneridae</taxon>
        <taxon>Pentapetalae</taxon>
        <taxon>rosids</taxon>
        <taxon>malvids</taxon>
        <taxon>Malvales</taxon>
        <taxon>Malvaceae</taxon>
        <taxon>Byttnerioideae</taxon>
        <taxon>Theobroma</taxon>
    </lineage>
</organism>
<dbReference type="EMBL" id="KE133048">
    <property type="protein sequence ID" value="EOY20341.1"/>
    <property type="molecule type" value="Genomic_DNA"/>
</dbReference>
<name>S1S3T4_THECC</name>
<dbReference type="HOGENOM" id="CLU_131212_4_1_1"/>
<evidence type="ECO:0000313" key="1">
    <source>
        <dbReference type="EMBL" id="EOY20341.1"/>
    </source>
</evidence>
<dbReference type="Proteomes" id="UP000026915">
    <property type="component" value="Unassembled WGS sequence"/>
</dbReference>
<reference evidence="1 2" key="1">
    <citation type="journal article" date="2013" name="Genome Biol.">
        <title>The genome sequence of the most widely cultivated cacao type and its use to identify candidate genes regulating pod color.</title>
        <authorList>
            <person name="Motamayor J.C."/>
            <person name="Mockaitis K."/>
            <person name="Schmutz J."/>
            <person name="Haiminen N."/>
            <person name="Iii D.L."/>
            <person name="Cornejo O."/>
            <person name="Findley S.D."/>
            <person name="Zheng P."/>
            <person name="Utro F."/>
            <person name="Royaert S."/>
            <person name="Saski C."/>
            <person name="Jenkins J."/>
            <person name="Podicheti R."/>
            <person name="Zhao M."/>
            <person name="Scheffler B.E."/>
            <person name="Stack J.C."/>
            <person name="Feltus F.A."/>
            <person name="Mustiga G.M."/>
            <person name="Amores F."/>
            <person name="Phillips W."/>
            <person name="Marelli J.P."/>
            <person name="May G.D."/>
            <person name="Shapiro H."/>
            <person name="Ma J."/>
            <person name="Bustamante C.D."/>
            <person name="Schnell R.J."/>
            <person name="Main D."/>
            <person name="Gilbert D."/>
            <person name="Parida L."/>
            <person name="Kuhn D.N."/>
        </authorList>
    </citation>
    <scope>NUCLEOTIDE SEQUENCE [LARGE SCALE GENOMIC DNA]</scope>
    <source>
        <strain evidence="2">cv. Matina 1-6</strain>
    </source>
</reference>
<gene>
    <name evidence="1" type="ORF">TCM_045893</name>
</gene>
<keyword evidence="2" id="KW-1185">Reference proteome</keyword>
<protein>
    <submittedName>
        <fullName evidence="1">Uncharacterized protein</fullName>
    </submittedName>
</protein>
<dbReference type="Gramene" id="EOY20341">
    <property type="protein sequence ID" value="EOY20341"/>
    <property type="gene ID" value="TCM_045893"/>
</dbReference>
<dbReference type="PANTHER" id="PTHR48248">
    <property type="entry name" value="UVR DOMAIN-CONTAINING PROTEIN"/>
    <property type="match status" value="1"/>
</dbReference>
<dbReference type="AlphaFoldDB" id="S1S3T4"/>
<dbReference type="InParanoid" id="S1S3T4"/>
<sequence length="161" mass="18877">MNVIARLRSFACGKLAQSKLPSKEMRLRIFSMRRRVARMVLRKSRFNILYKHKKKNGTKDLKVKYRRLKADIEEIGKEQKSIKEGQSQVREKFKAIEMECQVLKKETELIIQQSALTRLRLALLFHILKAREEGDFAKAAQLSQLLRLAFYHGFASNINKN</sequence>
<evidence type="ECO:0000313" key="2">
    <source>
        <dbReference type="Proteomes" id="UP000026915"/>
    </source>
</evidence>